<dbReference type="SUPFAM" id="SSF55008">
    <property type="entry name" value="HMA, heavy metal-associated domain"/>
    <property type="match status" value="2"/>
</dbReference>
<evidence type="ECO:0000256" key="3">
    <source>
        <dbReference type="ARBA" id="ARBA00022692"/>
    </source>
</evidence>
<dbReference type="GO" id="GO:0055070">
    <property type="term" value="P:copper ion homeostasis"/>
    <property type="evidence" value="ECO:0007669"/>
    <property type="project" value="TreeGrafter"/>
</dbReference>
<dbReference type="InterPro" id="IPR023299">
    <property type="entry name" value="ATPase_P-typ_cyto_dom_N"/>
</dbReference>
<feature type="transmembrane region" description="Helical" evidence="10">
    <location>
        <begin position="365"/>
        <end position="385"/>
    </location>
</feature>
<dbReference type="CDD" id="cd00371">
    <property type="entry name" value="HMA"/>
    <property type="match status" value="2"/>
</dbReference>
<feature type="transmembrane region" description="Helical" evidence="10">
    <location>
        <begin position="595"/>
        <end position="623"/>
    </location>
</feature>
<evidence type="ECO:0000256" key="10">
    <source>
        <dbReference type="RuleBase" id="RU362081"/>
    </source>
</evidence>
<evidence type="ECO:0000256" key="5">
    <source>
        <dbReference type="ARBA" id="ARBA00022741"/>
    </source>
</evidence>
<dbReference type="NCBIfam" id="TIGR01494">
    <property type="entry name" value="ATPase_P-type"/>
    <property type="match status" value="2"/>
</dbReference>
<dbReference type="InterPro" id="IPR018303">
    <property type="entry name" value="ATPase_P-typ_P_site"/>
</dbReference>
<keyword evidence="6 10" id="KW-0067">ATP-binding</keyword>
<sequence length="993" mass="106344">MSAITVILSNPHSNLIVPSHPRIDEALGMDASLREKADTSTPVDLERNVVSVPHRLSLAVSGMTCAACSVSITEMVSQISGVSQVFVNALNNSATMIVENKNLIPSVTEAIEDCGFGAELLEAEPLCPPVGEVTPSGPRTVSLQVHGMFCQHCPGKVMNALRRLQPGLTITKPLINYTDPVLEVSYEPASELTIRTVTSTIVVADPNKFTVSVFKPPTLEARTRAMRKREQQALLRRLLFTFVIAIPTFIIGVIYMSLVPSQNQIRQYFMKPIWKGNASRTQWVLLFLATPVMVYGAGSFHRRSIKEIKTLWRKGSTTSVLRRFTRFGSMNLLVSSGVSVAYFASVALLALAASRPPAVNGTGDATTYFDSVVFLTMFLLFGRYLEAYSKARTADALTALGSLRPAEALLISPASPSDIQSYQSDDLDVEKGDDNSDNGNLVVKSGHKIDRVSVDLLEIGDVVRVLNGFSPPCDGTIVSSAETLFDESSLTGEAKPVKKGAGDQVFLGTINKSKVVDVRVDTVAGTTMLDRIIDVVREGHTRRAPIERVADAVTGVFVPIVTLLAITTWVVWVVLGYSGALPDDYLDIEVGGWTVWSLQFAAAVFVVACPCGIGLAAPTALLVGSGIAARHGILVRGGGEAFQEMAQVDIVVFDKTGTLTAGGEPRVSDCDITTSGRQWTREVVLGIAAELESSSCHPLAIAIKRYAETNGAVHVNAVGFDEVAGMGLKAHLDILGCTAVIGSEAWITQEGVAINESITTTLEKWKEEAKSIVLLAIRDNASGNSEVVAIFAITDPVRPEARRVVQGLQESGISTWMVSGDNRTTAKAVARTVGIPDTQAQKIEWLQMNGRKKPPSRGLRLAGRRARNQRCVVAMVGDGINDAPALAAADIGIAIGSGSEVAISSASFILLSSNLSCLLTLADLSRRVLNRVKVNFLWAFVYNIVAVPIAAGVLYPAGHIRLAPTWASLAMALSSVSVVVSSLLLKLYRQPEI</sequence>
<dbReference type="PRINTS" id="PR00119">
    <property type="entry name" value="CATATPASE"/>
</dbReference>
<dbReference type="Pfam" id="PF00122">
    <property type="entry name" value="E1-E2_ATPase"/>
    <property type="match status" value="1"/>
</dbReference>
<dbReference type="EMBL" id="KN822170">
    <property type="protein sequence ID" value="KIM53816.1"/>
    <property type="molecule type" value="Genomic_DNA"/>
</dbReference>
<comment type="subcellular location">
    <subcellularLocation>
        <location evidence="1">Membrane</location>
        <topology evidence="1">Multi-pass membrane protein</topology>
    </subcellularLocation>
</comment>
<dbReference type="InterPro" id="IPR027256">
    <property type="entry name" value="P-typ_ATPase_IB"/>
</dbReference>
<dbReference type="PROSITE" id="PS50846">
    <property type="entry name" value="HMA_2"/>
    <property type="match status" value="1"/>
</dbReference>
<dbReference type="InterPro" id="IPR001757">
    <property type="entry name" value="P_typ_ATPase"/>
</dbReference>
<dbReference type="InterPro" id="IPR036412">
    <property type="entry name" value="HAD-like_sf"/>
</dbReference>
<feature type="transmembrane region" description="Helical" evidence="10">
    <location>
        <begin position="552"/>
        <end position="575"/>
    </location>
</feature>
<comment type="similarity">
    <text evidence="2 10">Belongs to the cation transport ATPase (P-type) (TC 3.A.3) family. Type IB subfamily.</text>
</comment>
<evidence type="ECO:0000256" key="9">
    <source>
        <dbReference type="ARBA" id="ARBA00023136"/>
    </source>
</evidence>
<dbReference type="GO" id="GO:0016020">
    <property type="term" value="C:membrane"/>
    <property type="evidence" value="ECO:0007669"/>
    <property type="project" value="UniProtKB-SubCell"/>
</dbReference>
<accession>A0A0C3DCJ8</accession>
<gene>
    <name evidence="13" type="ORF">SCLCIDRAFT_31620</name>
</gene>
<evidence type="ECO:0000256" key="11">
    <source>
        <dbReference type="SAM" id="MobiDB-lite"/>
    </source>
</evidence>
<dbReference type="PANTHER" id="PTHR43520">
    <property type="entry name" value="ATP7, ISOFORM B"/>
    <property type="match status" value="1"/>
</dbReference>
<dbReference type="AlphaFoldDB" id="A0A0C3DCJ8"/>
<dbReference type="STRING" id="1036808.A0A0C3DCJ8"/>
<dbReference type="NCBIfam" id="TIGR01525">
    <property type="entry name" value="ATPase-IB_hvy"/>
    <property type="match status" value="1"/>
</dbReference>
<dbReference type="Gene3D" id="3.40.1110.10">
    <property type="entry name" value="Calcium-transporting ATPase, cytoplasmic domain N"/>
    <property type="match status" value="1"/>
</dbReference>
<evidence type="ECO:0000256" key="7">
    <source>
        <dbReference type="ARBA" id="ARBA00022967"/>
    </source>
</evidence>
<dbReference type="Pfam" id="PF00702">
    <property type="entry name" value="Hydrolase"/>
    <property type="match status" value="1"/>
</dbReference>
<evidence type="ECO:0000256" key="6">
    <source>
        <dbReference type="ARBA" id="ARBA00022840"/>
    </source>
</evidence>
<feature type="transmembrane region" description="Helical" evidence="10">
    <location>
        <begin position="332"/>
        <end position="353"/>
    </location>
</feature>
<keyword evidence="8 10" id="KW-1133">Transmembrane helix</keyword>
<dbReference type="HOGENOM" id="CLU_001771_0_2_1"/>
<keyword evidence="7" id="KW-1278">Translocase</keyword>
<keyword evidence="9 10" id="KW-0472">Membrane</keyword>
<evidence type="ECO:0000313" key="13">
    <source>
        <dbReference type="EMBL" id="KIM53816.1"/>
    </source>
</evidence>
<dbReference type="Gene3D" id="2.70.150.10">
    <property type="entry name" value="Calcium-transporting ATPase, cytoplasmic transduction domain A"/>
    <property type="match status" value="1"/>
</dbReference>
<feature type="domain" description="HMA" evidence="12">
    <location>
        <begin position="54"/>
        <end position="119"/>
    </location>
</feature>
<dbReference type="Pfam" id="PF00403">
    <property type="entry name" value="HMA"/>
    <property type="match status" value="1"/>
</dbReference>
<reference evidence="13 14" key="1">
    <citation type="submission" date="2014-04" db="EMBL/GenBank/DDBJ databases">
        <authorList>
            <consortium name="DOE Joint Genome Institute"/>
            <person name="Kuo A."/>
            <person name="Kohler A."/>
            <person name="Nagy L.G."/>
            <person name="Floudas D."/>
            <person name="Copeland A."/>
            <person name="Barry K.W."/>
            <person name="Cichocki N."/>
            <person name="Veneault-Fourrey C."/>
            <person name="LaButti K."/>
            <person name="Lindquist E.A."/>
            <person name="Lipzen A."/>
            <person name="Lundell T."/>
            <person name="Morin E."/>
            <person name="Murat C."/>
            <person name="Sun H."/>
            <person name="Tunlid A."/>
            <person name="Henrissat B."/>
            <person name="Grigoriev I.V."/>
            <person name="Hibbett D.S."/>
            <person name="Martin F."/>
            <person name="Nordberg H.P."/>
            <person name="Cantor M.N."/>
            <person name="Hua S.X."/>
        </authorList>
    </citation>
    <scope>NUCLEOTIDE SEQUENCE [LARGE SCALE GENOMIC DNA]</scope>
    <source>
        <strain evidence="13 14">Foug A</strain>
    </source>
</reference>
<dbReference type="FunFam" id="2.70.150.10:FF:000068">
    <property type="entry name" value="Copper resistance-associated P-type ATPase"/>
    <property type="match status" value="1"/>
</dbReference>
<dbReference type="SUPFAM" id="SSF81660">
    <property type="entry name" value="Metal cation-transporting ATPase, ATP-binding domain N"/>
    <property type="match status" value="1"/>
</dbReference>
<dbReference type="InterPro" id="IPR023298">
    <property type="entry name" value="ATPase_P-typ_TM_dom_sf"/>
</dbReference>
<dbReference type="OrthoDB" id="432719at2759"/>
<feature type="transmembrane region" description="Helical" evidence="10">
    <location>
        <begin position="234"/>
        <end position="258"/>
    </location>
</feature>
<dbReference type="PROSITE" id="PS00154">
    <property type="entry name" value="ATPASE_E1_E2"/>
    <property type="match status" value="1"/>
</dbReference>
<dbReference type="InterPro" id="IPR036163">
    <property type="entry name" value="HMA_dom_sf"/>
</dbReference>
<feature type="transmembrane region" description="Helical" evidence="10">
    <location>
        <begin position="963"/>
        <end position="985"/>
    </location>
</feature>
<organism evidence="13 14">
    <name type="scientific">Scleroderma citrinum Foug A</name>
    <dbReference type="NCBI Taxonomy" id="1036808"/>
    <lineage>
        <taxon>Eukaryota</taxon>
        <taxon>Fungi</taxon>
        <taxon>Dikarya</taxon>
        <taxon>Basidiomycota</taxon>
        <taxon>Agaricomycotina</taxon>
        <taxon>Agaricomycetes</taxon>
        <taxon>Agaricomycetidae</taxon>
        <taxon>Boletales</taxon>
        <taxon>Sclerodermatineae</taxon>
        <taxon>Sclerodermataceae</taxon>
        <taxon>Scleroderma</taxon>
    </lineage>
</organism>
<dbReference type="InterPro" id="IPR008250">
    <property type="entry name" value="ATPase_P-typ_transduc_dom_A_sf"/>
</dbReference>
<proteinExistence type="inferred from homology"/>
<dbReference type="Gene3D" id="3.30.70.100">
    <property type="match status" value="2"/>
</dbReference>
<dbReference type="SUPFAM" id="SSF56784">
    <property type="entry name" value="HAD-like"/>
    <property type="match status" value="1"/>
</dbReference>
<keyword evidence="5 10" id="KW-0547">Nucleotide-binding</keyword>
<dbReference type="GO" id="GO:0043682">
    <property type="term" value="F:P-type divalent copper transporter activity"/>
    <property type="evidence" value="ECO:0007669"/>
    <property type="project" value="TreeGrafter"/>
</dbReference>
<dbReference type="InParanoid" id="A0A0C3DCJ8"/>
<protein>
    <recommendedName>
        <fullName evidence="12">HMA domain-containing protein</fullName>
    </recommendedName>
</protein>
<dbReference type="GO" id="GO:0005507">
    <property type="term" value="F:copper ion binding"/>
    <property type="evidence" value="ECO:0007669"/>
    <property type="project" value="TreeGrafter"/>
</dbReference>
<name>A0A0C3DCJ8_9AGAM</name>
<dbReference type="PRINTS" id="PR00120">
    <property type="entry name" value="HATPASE"/>
</dbReference>
<feature type="transmembrane region" description="Helical" evidence="10">
    <location>
        <begin position="278"/>
        <end position="298"/>
    </location>
</feature>
<feature type="region of interest" description="Disordered" evidence="11">
    <location>
        <begin position="417"/>
        <end position="440"/>
    </location>
</feature>
<dbReference type="GO" id="GO:0016887">
    <property type="term" value="F:ATP hydrolysis activity"/>
    <property type="evidence" value="ECO:0007669"/>
    <property type="project" value="InterPro"/>
</dbReference>
<dbReference type="InterPro" id="IPR059000">
    <property type="entry name" value="ATPase_P-type_domA"/>
</dbReference>
<feature type="transmembrane region" description="Helical" evidence="10">
    <location>
        <begin position="936"/>
        <end position="957"/>
    </location>
</feature>
<reference evidence="14" key="2">
    <citation type="submission" date="2015-01" db="EMBL/GenBank/DDBJ databases">
        <title>Evolutionary Origins and Diversification of the Mycorrhizal Mutualists.</title>
        <authorList>
            <consortium name="DOE Joint Genome Institute"/>
            <consortium name="Mycorrhizal Genomics Consortium"/>
            <person name="Kohler A."/>
            <person name="Kuo A."/>
            <person name="Nagy L.G."/>
            <person name="Floudas D."/>
            <person name="Copeland A."/>
            <person name="Barry K.W."/>
            <person name="Cichocki N."/>
            <person name="Veneault-Fourrey C."/>
            <person name="LaButti K."/>
            <person name="Lindquist E.A."/>
            <person name="Lipzen A."/>
            <person name="Lundell T."/>
            <person name="Morin E."/>
            <person name="Murat C."/>
            <person name="Riley R."/>
            <person name="Ohm R."/>
            <person name="Sun H."/>
            <person name="Tunlid A."/>
            <person name="Henrissat B."/>
            <person name="Grigoriev I.V."/>
            <person name="Hibbett D.S."/>
            <person name="Martin F."/>
        </authorList>
    </citation>
    <scope>NUCLEOTIDE SEQUENCE [LARGE SCALE GENOMIC DNA]</scope>
    <source>
        <strain evidence="14">Foug A</strain>
    </source>
</reference>
<keyword evidence="14" id="KW-1185">Reference proteome</keyword>
<evidence type="ECO:0000256" key="2">
    <source>
        <dbReference type="ARBA" id="ARBA00006024"/>
    </source>
</evidence>
<dbReference type="InterPro" id="IPR023214">
    <property type="entry name" value="HAD_sf"/>
</dbReference>
<dbReference type="SUPFAM" id="SSF81653">
    <property type="entry name" value="Calcium ATPase, transduction domain A"/>
    <property type="match status" value="1"/>
</dbReference>
<evidence type="ECO:0000259" key="12">
    <source>
        <dbReference type="PROSITE" id="PS50846"/>
    </source>
</evidence>
<dbReference type="SUPFAM" id="SSF81665">
    <property type="entry name" value="Calcium ATPase, transmembrane domain M"/>
    <property type="match status" value="1"/>
</dbReference>
<dbReference type="PANTHER" id="PTHR43520:SF32">
    <property type="entry name" value="COPPER RESISTANCE P-TYPE ATPASE (EUROFUNG)"/>
    <property type="match status" value="1"/>
</dbReference>
<keyword evidence="4 10" id="KW-0479">Metal-binding</keyword>
<evidence type="ECO:0000256" key="4">
    <source>
        <dbReference type="ARBA" id="ARBA00022723"/>
    </source>
</evidence>
<evidence type="ECO:0000313" key="14">
    <source>
        <dbReference type="Proteomes" id="UP000053989"/>
    </source>
</evidence>
<keyword evidence="3 10" id="KW-0812">Transmembrane</keyword>
<evidence type="ECO:0000256" key="1">
    <source>
        <dbReference type="ARBA" id="ARBA00004141"/>
    </source>
</evidence>
<evidence type="ECO:0000256" key="8">
    <source>
        <dbReference type="ARBA" id="ARBA00022989"/>
    </source>
</evidence>
<dbReference type="Gene3D" id="3.40.50.1000">
    <property type="entry name" value="HAD superfamily/HAD-like"/>
    <property type="match status" value="1"/>
</dbReference>
<dbReference type="InterPro" id="IPR006121">
    <property type="entry name" value="HMA_dom"/>
</dbReference>
<dbReference type="GO" id="GO:0005524">
    <property type="term" value="F:ATP binding"/>
    <property type="evidence" value="ECO:0007669"/>
    <property type="project" value="UniProtKB-UniRule"/>
</dbReference>
<dbReference type="Proteomes" id="UP000053989">
    <property type="component" value="Unassembled WGS sequence"/>
</dbReference>